<feature type="region of interest" description="Disordered" evidence="1">
    <location>
        <begin position="144"/>
        <end position="164"/>
    </location>
</feature>
<protein>
    <submittedName>
        <fullName evidence="2">Uncharacterized protein</fullName>
    </submittedName>
</protein>
<dbReference type="Pfam" id="PF08641">
    <property type="entry name" value="Mis14"/>
    <property type="match status" value="1"/>
</dbReference>
<reference evidence="2 3" key="1">
    <citation type="journal article" date="2019" name="Nat. Ecol. Evol.">
        <title>Megaphylogeny resolves global patterns of mushroom evolution.</title>
        <authorList>
            <person name="Varga T."/>
            <person name="Krizsan K."/>
            <person name="Foldi C."/>
            <person name="Dima B."/>
            <person name="Sanchez-Garcia M."/>
            <person name="Sanchez-Ramirez S."/>
            <person name="Szollosi G.J."/>
            <person name="Szarkandi J.G."/>
            <person name="Papp V."/>
            <person name="Albert L."/>
            <person name="Andreopoulos W."/>
            <person name="Angelini C."/>
            <person name="Antonin V."/>
            <person name="Barry K.W."/>
            <person name="Bougher N.L."/>
            <person name="Buchanan P."/>
            <person name="Buyck B."/>
            <person name="Bense V."/>
            <person name="Catcheside P."/>
            <person name="Chovatia M."/>
            <person name="Cooper J."/>
            <person name="Damon W."/>
            <person name="Desjardin D."/>
            <person name="Finy P."/>
            <person name="Geml J."/>
            <person name="Haridas S."/>
            <person name="Hughes K."/>
            <person name="Justo A."/>
            <person name="Karasinski D."/>
            <person name="Kautmanova I."/>
            <person name="Kiss B."/>
            <person name="Kocsube S."/>
            <person name="Kotiranta H."/>
            <person name="LaButti K.M."/>
            <person name="Lechner B.E."/>
            <person name="Liimatainen K."/>
            <person name="Lipzen A."/>
            <person name="Lukacs Z."/>
            <person name="Mihaltcheva S."/>
            <person name="Morgado L.N."/>
            <person name="Niskanen T."/>
            <person name="Noordeloos M.E."/>
            <person name="Ohm R.A."/>
            <person name="Ortiz-Santana B."/>
            <person name="Ovrebo C."/>
            <person name="Racz N."/>
            <person name="Riley R."/>
            <person name="Savchenko A."/>
            <person name="Shiryaev A."/>
            <person name="Soop K."/>
            <person name="Spirin V."/>
            <person name="Szebenyi C."/>
            <person name="Tomsovsky M."/>
            <person name="Tulloss R.E."/>
            <person name="Uehling J."/>
            <person name="Grigoriev I.V."/>
            <person name="Vagvolgyi C."/>
            <person name="Papp T."/>
            <person name="Martin F.M."/>
            <person name="Miettinen O."/>
            <person name="Hibbett D.S."/>
            <person name="Nagy L.G."/>
        </authorList>
    </citation>
    <scope>NUCLEOTIDE SEQUENCE [LARGE SCALE GENOMIC DNA]</scope>
    <source>
        <strain evidence="2 3">FP101781</strain>
    </source>
</reference>
<dbReference type="GO" id="GO:0000070">
    <property type="term" value="P:mitotic sister chromatid segregation"/>
    <property type="evidence" value="ECO:0007669"/>
    <property type="project" value="InterPro"/>
</dbReference>
<dbReference type="InterPro" id="IPR013950">
    <property type="entry name" value="Mis14/Nsl1"/>
</dbReference>
<accession>A0A4Y7TR67</accession>
<dbReference type="Proteomes" id="UP000298030">
    <property type="component" value="Unassembled WGS sequence"/>
</dbReference>
<keyword evidence="3" id="KW-1185">Reference proteome</keyword>
<comment type="caution">
    <text evidence="2">The sequence shown here is derived from an EMBL/GenBank/DDBJ whole genome shotgun (WGS) entry which is preliminary data.</text>
</comment>
<dbReference type="AlphaFoldDB" id="A0A4Y7TR67"/>
<proteinExistence type="predicted"/>
<gene>
    <name evidence="2" type="ORF">FA13DRAFT_1727638</name>
</gene>
<feature type="compositionally biased region" description="Basic and acidic residues" evidence="1">
    <location>
        <begin position="144"/>
        <end position="160"/>
    </location>
</feature>
<evidence type="ECO:0000313" key="2">
    <source>
        <dbReference type="EMBL" id="TEB36082.1"/>
    </source>
</evidence>
<dbReference type="EMBL" id="QPFP01000006">
    <property type="protein sequence ID" value="TEB36082.1"/>
    <property type="molecule type" value="Genomic_DNA"/>
</dbReference>
<name>A0A4Y7TR67_COPMI</name>
<evidence type="ECO:0000313" key="3">
    <source>
        <dbReference type="Proteomes" id="UP000298030"/>
    </source>
</evidence>
<sequence>MSTPGREEAHPRISLDALSDWNAVASSCKRSARQIAEAEAKEDGLGKEERELLLKHMDRFLDQTLTNVQPNLRVNGHSLDHPNTHEMETFDEALDRRIWSLADTRLQWHKRIAENRRTVPSEIRDTLGTLLSQHAEVDAASLNLRDRSQIDGEDNDGKEQEDFETEELLETVRKNTAFAEELAQTIPMQQGRGERVKVVSAEIKSLRP</sequence>
<organism evidence="2 3">
    <name type="scientific">Coprinellus micaceus</name>
    <name type="common">Glistening ink-cap mushroom</name>
    <name type="synonym">Coprinus micaceus</name>
    <dbReference type="NCBI Taxonomy" id="71717"/>
    <lineage>
        <taxon>Eukaryota</taxon>
        <taxon>Fungi</taxon>
        <taxon>Dikarya</taxon>
        <taxon>Basidiomycota</taxon>
        <taxon>Agaricomycotina</taxon>
        <taxon>Agaricomycetes</taxon>
        <taxon>Agaricomycetidae</taxon>
        <taxon>Agaricales</taxon>
        <taxon>Agaricineae</taxon>
        <taxon>Psathyrellaceae</taxon>
        <taxon>Coprinellus</taxon>
    </lineage>
</organism>
<dbReference type="GO" id="GO:0000776">
    <property type="term" value="C:kinetochore"/>
    <property type="evidence" value="ECO:0007669"/>
    <property type="project" value="InterPro"/>
</dbReference>
<dbReference type="OrthoDB" id="2135762at2759"/>
<evidence type="ECO:0000256" key="1">
    <source>
        <dbReference type="SAM" id="MobiDB-lite"/>
    </source>
</evidence>